<dbReference type="EMBL" id="SUNJ01009663">
    <property type="protein sequence ID" value="TPP60258.1"/>
    <property type="molecule type" value="Genomic_DNA"/>
</dbReference>
<protein>
    <submittedName>
        <fullName evidence="2">Uncharacterized protein</fullName>
    </submittedName>
</protein>
<gene>
    <name evidence="2" type="ORF">FGIG_07786</name>
</gene>
<evidence type="ECO:0000313" key="2">
    <source>
        <dbReference type="EMBL" id="TPP60258.1"/>
    </source>
</evidence>
<name>A0A504YQY8_FASGI</name>
<keyword evidence="1" id="KW-1133">Transmembrane helix</keyword>
<feature type="transmembrane region" description="Helical" evidence="1">
    <location>
        <begin position="58"/>
        <end position="81"/>
    </location>
</feature>
<organism evidence="2 3">
    <name type="scientific">Fasciola gigantica</name>
    <name type="common">Giant liver fluke</name>
    <dbReference type="NCBI Taxonomy" id="46835"/>
    <lineage>
        <taxon>Eukaryota</taxon>
        <taxon>Metazoa</taxon>
        <taxon>Spiralia</taxon>
        <taxon>Lophotrochozoa</taxon>
        <taxon>Platyhelminthes</taxon>
        <taxon>Trematoda</taxon>
        <taxon>Digenea</taxon>
        <taxon>Plagiorchiida</taxon>
        <taxon>Echinostomata</taxon>
        <taxon>Echinostomatoidea</taxon>
        <taxon>Fasciolidae</taxon>
        <taxon>Fasciola</taxon>
    </lineage>
</organism>
<feature type="transmembrane region" description="Helical" evidence="1">
    <location>
        <begin position="24"/>
        <end position="46"/>
    </location>
</feature>
<keyword evidence="3" id="KW-1185">Reference proteome</keyword>
<keyword evidence="1" id="KW-0472">Membrane</keyword>
<evidence type="ECO:0000256" key="1">
    <source>
        <dbReference type="SAM" id="Phobius"/>
    </source>
</evidence>
<proteinExistence type="predicted"/>
<accession>A0A504YQY8</accession>
<comment type="caution">
    <text evidence="2">The sequence shown here is derived from an EMBL/GenBank/DDBJ whole genome shotgun (WGS) entry which is preliminary data.</text>
</comment>
<reference evidence="2 3" key="1">
    <citation type="submission" date="2019-04" db="EMBL/GenBank/DDBJ databases">
        <title>Annotation for the trematode Fasciola gigantica.</title>
        <authorList>
            <person name="Choi Y.-J."/>
        </authorList>
    </citation>
    <scope>NUCLEOTIDE SEQUENCE [LARGE SCALE GENOMIC DNA]</scope>
    <source>
        <strain evidence="2">Uganda_cow_1</strain>
    </source>
</reference>
<dbReference type="OrthoDB" id="6274775at2759"/>
<evidence type="ECO:0000313" key="3">
    <source>
        <dbReference type="Proteomes" id="UP000316759"/>
    </source>
</evidence>
<sequence length="130" mass="14722">MLDILSSLDQPVHQILRTETRKTAFLDGSLYALLLTPNEVWFYLLMFASPADSLSPGFFGDIVSAIACSYLIACPVLSLILRQVNYSPLVEAIIPPVNDDKWRRLIPKWRATRMRHTSASGTELKHLHKQ</sequence>
<dbReference type="Proteomes" id="UP000316759">
    <property type="component" value="Unassembled WGS sequence"/>
</dbReference>
<keyword evidence="1" id="KW-0812">Transmembrane</keyword>
<dbReference type="AlphaFoldDB" id="A0A504YQY8"/>